<evidence type="ECO:0000313" key="9">
    <source>
        <dbReference type="Proteomes" id="UP000671913"/>
    </source>
</evidence>
<evidence type="ECO:0000313" key="8">
    <source>
        <dbReference type="EMBL" id="QSZ27473.1"/>
    </source>
</evidence>
<dbReference type="Pfam" id="PF13623">
    <property type="entry name" value="SurA_N_2"/>
    <property type="match status" value="1"/>
</dbReference>
<keyword evidence="5 6" id="KW-0413">Isomerase</keyword>
<dbReference type="PANTHER" id="PTHR47245:SF1">
    <property type="entry name" value="FOLDASE PROTEIN PRSA"/>
    <property type="match status" value="1"/>
</dbReference>
<dbReference type="Gene3D" id="1.10.4030.10">
    <property type="entry name" value="Porin chaperone SurA, peptide-binding domain"/>
    <property type="match status" value="1"/>
</dbReference>
<evidence type="ECO:0000256" key="2">
    <source>
        <dbReference type="ARBA" id="ARBA00013194"/>
    </source>
</evidence>
<protein>
    <recommendedName>
        <fullName evidence="2">peptidylprolyl isomerase</fullName>
        <ecNumber evidence="2">5.2.1.8</ecNumber>
    </recommendedName>
</protein>
<evidence type="ECO:0000256" key="6">
    <source>
        <dbReference type="PROSITE-ProRule" id="PRU00278"/>
    </source>
</evidence>
<organism evidence="8 9">
    <name type="scientific">Aceticella autotrophica</name>
    <dbReference type="NCBI Taxonomy" id="2755338"/>
    <lineage>
        <taxon>Bacteria</taxon>
        <taxon>Bacillati</taxon>
        <taxon>Bacillota</taxon>
        <taxon>Clostridia</taxon>
        <taxon>Thermoanaerobacterales</taxon>
        <taxon>Thermoanaerobacteraceae</taxon>
        <taxon>Aceticella</taxon>
    </lineage>
</organism>
<accession>A0A975GAK2</accession>
<feature type="domain" description="PpiC" evidence="7">
    <location>
        <begin position="164"/>
        <end position="254"/>
    </location>
</feature>
<evidence type="ECO:0000256" key="5">
    <source>
        <dbReference type="ARBA" id="ARBA00023235"/>
    </source>
</evidence>
<dbReference type="SUPFAM" id="SSF54534">
    <property type="entry name" value="FKBP-like"/>
    <property type="match status" value="1"/>
</dbReference>
<gene>
    <name evidence="8" type="ORF">ACETAC_00635</name>
</gene>
<dbReference type="GO" id="GO:0003755">
    <property type="term" value="F:peptidyl-prolyl cis-trans isomerase activity"/>
    <property type="evidence" value="ECO:0007669"/>
    <property type="project" value="UniProtKB-KW"/>
</dbReference>
<evidence type="ECO:0000256" key="3">
    <source>
        <dbReference type="ARBA" id="ARBA00022729"/>
    </source>
</evidence>
<dbReference type="Gene3D" id="3.10.50.40">
    <property type="match status" value="1"/>
</dbReference>
<dbReference type="InterPro" id="IPR046357">
    <property type="entry name" value="PPIase_dom_sf"/>
</dbReference>
<dbReference type="InterPro" id="IPR000297">
    <property type="entry name" value="PPIase_PpiC"/>
</dbReference>
<dbReference type="EC" id="5.2.1.8" evidence="2"/>
<sequence length="305" mass="34882">MSNLILKKASTIIIFLVIAVFLTSCSSGKNIVAKVNNQDITSKEFTDTFNMVKNRIKSNPQYNKDVWNKDYNGKKLIDAVKENVMDNLIMEKILLKQAQKQNITASSKEIDDEYNKEKLANKDITKEEAKNNLLINKLIDGWTKDVKISDEEIKKYYESNKSQFEVVKASHILVADEKTANEIYNKLMQGADFAQMAKQYSIDTSTKDKGGELGEFPRGTMVQEFDNAVFNLKAGEISKPVKTQFGYHIIKSEGITVKSLDDVKDYIKQNLEDSKKREIFDTKYNELKKDAKIEEFPQNIKVTVD</sequence>
<dbReference type="InterPro" id="IPR050245">
    <property type="entry name" value="PrsA_foldase"/>
</dbReference>
<dbReference type="PROSITE" id="PS50198">
    <property type="entry name" value="PPIC_PPIASE_2"/>
    <property type="match status" value="1"/>
</dbReference>
<dbReference type="PROSITE" id="PS51257">
    <property type="entry name" value="PROKAR_LIPOPROTEIN"/>
    <property type="match status" value="1"/>
</dbReference>
<dbReference type="Pfam" id="PF13616">
    <property type="entry name" value="Rotamase_3"/>
    <property type="match status" value="1"/>
</dbReference>
<dbReference type="PANTHER" id="PTHR47245">
    <property type="entry name" value="PEPTIDYLPROLYL ISOMERASE"/>
    <property type="match status" value="1"/>
</dbReference>
<keyword evidence="3" id="KW-0732">Signal</keyword>
<dbReference type="KEGG" id="aaut:ACETAC_00635"/>
<keyword evidence="4 6" id="KW-0697">Rotamase</keyword>
<keyword evidence="9" id="KW-1185">Reference proteome</keyword>
<evidence type="ECO:0000259" key="7">
    <source>
        <dbReference type="PROSITE" id="PS50198"/>
    </source>
</evidence>
<evidence type="ECO:0000256" key="4">
    <source>
        <dbReference type="ARBA" id="ARBA00023110"/>
    </source>
</evidence>
<evidence type="ECO:0000256" key="1">
    <source>
        <dbReference type="ARBA" id="ARBA00000971"/>
    </source>
</evidence>
<name>A0A975GAK2_9THEO</name>
<reference evidence="8" key="1">
    <citation type="submission" date="2020-08" db="EMBL/GenBank/DDBJ databases">
        <title>Genomic insights into the carbon and energy metabolism of the first obligate autotrophic acetogenic bacterium Aceticella autotrophica gen. nov., sp. nov.</title>
        <authorList>
            <person name="Toshchakov S.V."/>
            <person name="Elcheninov A.G."/>
            <person name="Kublanov I.V."/>
            <person name="Frolov E.N."/>
            <person name="Lebedinsky A.V."/>
        </authorList>
    </citation>
    <scope>NUCLEOTIDE SEQUENCE</scope>
    <source>
        <strain evidence="8">3443-3Ac</strain>
    </source>
</reference>
<dbReference type="InterPro" id="IPR027304">
    <property type="entry name" value="Trigger_fact/SurA_dom_sf"/>
</dbReference>
<comment type="catalytic activity">
    <reaction evidence="1">
        <text>[protein]-peptidylproline (omega=180) = [protein]-peptidylproline (omega=0)</text>
        <dbReference type="Rhea" id="RHEA:16237"/>
        <dbReference type="Rhea" id="RHEA-COMP:10747"/>
        <dbReference type="Rhea" id="RHEA-COMP:10748"/>
        <dbReference type="ChEBI" id="CHEBI:83833"/>
        <dbReference type="ChEBI" id="CHEBI:83834"/>
        <dbReference type="EC" id="5.2.1.8"/>
    </reaction>
</comment>
<dbReference type="Proteomes" id="UP000671913">
    <property type="component" value="Chromosome"/>
</dbReference>
<dbReference type="AlphaFoldDB" id="A0A975GAK2"/>
<proteinExistence type="predicted"/>
<dbReference type="EMBL" id="CP060096">
    <property type="protein sequence ID" value="QSZ27473.1"/>
    <property type="molecule type" value="Genomic_DNA"/>
</dbReference>
<dbReference type="SUPFAM" id="SSF109998">
    <property type="entry name" value="Triger factor/SurA peptide-binding domain-like"/>
    <property type="match status" value="1"/>
</dbReference>